<sequence>MFFLQLLICLYMFRQFFYASGNGFVSLLVSSGRMTCIALSLFVSSNMILFEKRGKLYRKDIFQEGVRT</sequence>
<proteinExistence type="predicted"/>
<reference evidence="1" key="1">
    <citation type="submission" date="2021-01" db="EMBL/GenBank/DDBJ databases">
        <title>Genomic Encyclopedia of Type Strains, Phase IV (KMG-IV): sequencing the most valuable type-strain genomes for metagenomic binning, comparative biology and taxonomic classification.</title>
        <authorList>
            <person name="Goeker M."/>
        </authorList>
    </citation>
    <scope>NUCLEOTIDE SEQUENCE</scope>
    <source>
        <strain evidence="1">DSM 25523</strain>
    </source>
</reference>
<comment type="caution">
    <text evidence="1">The sequence shown here is derived from an EMBL/GenBank/DDBJ whole genome shotgun (WGS) entry which is preliminary data.</text>
</comment>
<dbReference type="EMBL" id="JAFBEB010000001">
    <property type="protein sequence ID" value="MBM7589060.1"/>
    <property type="molecule type" value="Genomic_DNA"/>
</dbReference>
<organism evidence="1 2">
    <name type="scientific">Brevibacillus fulvus</name>
    <dbReference type="NCBI Taxonomy" id="1125967"/>
    <lineage>
        <taxon>Bacteria</taxon>
        <taxon>Bacillati</taxon>
        <taxon>Bacillota</taxon>
        <taxon>Bacilli</taxon>
        <taxon>Bacillales</taxon>
        <taxon>Paenibacillaceae</taxon>
        <taxon>Brevibacillus</taxon>
    </lineage>
</organism>
<evidence type="ECO:0000313" key="1">
    <source>
        <dbReference type="EMBL" id="MBM7589060.1"/>
    </source>
</evidence>
<dbReference type="AlphaFoldDB" id="A0A938Y0T4"/>
<keyword evidence="2" id="KW-1185">Reference proteome</keyword>
<name>A0A938Y0T4_9BACL</name>
<dbReference type="Proteomes" id="UP000717624">
    <property type="component" value="Unassembled WGS sequence"/>
</dbReference>
<gene>
    <name evidence="1" type="ORF">JOD01_000646</name>
</gene>
<evidence type="ECO:0000313" key="2">
    <source>
        <dbReference type="Proteomes" id="UP000717624"/>
    </source>
</evidence>
<accession>A0A938Y0T4</accession>
<protein>
    <submittedName>
        <fullName evidence="1">Uncharacterized protein</fullName>
    </submittedName>
</protein>